<protein>
    <submittedName>
        <fullName evidence="1">Uncharacterized protein</fullName>
    </submittedName>
</protein>
<evidence type="ECO:0000313" key="1">
    <source>
        <dbReference type="EMBL" id="CAB9501556.1"/>
    </source>
</evidence>
<dbReference type="Proteomes" id="UP001153069">
    <property type="component" value="Unassembled WGS sequence"/>
</dbReference>
<accession>A0A9N8DJ24</accession>
<dbReference type="AlphaFoldDB" id="A0A9N8DJ24"/>
<comment type="caution">
    <text evidence="1">The sequence shown here is derived from an EMBL/GenBank/DDBJ whole genome shotgun (WGS) entry which is preliminary data.</text>
</comment>
<keyword evidence="2" id="KW-1185">Reference proteome</keyword>
<gene>
    <name evidence="1" type="ORF">SEMRO_112_G055510.1</name>
</gene>
<dbReference type="EMBL" id="CAICTM010000111">
    <property type="protein sequence ID" value="CAB9501556.1"/>
    <property type="molecule type" value="Genomic_DNA"/>
</dbReference>
<reference evidence="1" key="1">
    <citation type="submission" date="2020-06" db="EMBL/GenBank/DDBJ databases">
        <authorList>
            <consortium name="Plant Systems Biology data submission"/>
        </authorList>
    </citation>
    <scope>NUCLEOTIDE SEQUENCE</scope>
    <source>
        <strain evidence="1">D6</strain>
    </source>
</reference>
<evidence type="ECO:0000313" key="2">
    <source>
        <dbReference type="Proteomes" id="UP001153069"/>
    </source>
</evidence>
<name>A0A9N8DJ24_9STRA</name>
<sequence>MATTVGTCDSVIAEIKTSMEQAGFFYDVNNTVSCACKATTSNTSDVLAQLPFTNNGFYVQCNFCPQCDATGVCADRSIIFETFEDETTRGFDGLVFREDCFTYTSGRPSDTVCTQDYFDFDLGYQVCNTTVNDNQCSSCAYERCDANDEFSRKPMRMDCSNQPGGEVFHPCTFAEDGKIVRGSNLSGVFTIWNEDFLCVDGPTMPTISEGNIIPALDMSWVGVLTALLWWAL</sequence>
<proteinExistence type="predicted"/>
<organism evidence="1 2">
    <name type="scientific">Seminavis robusta</name>
    <dbReference type="NCBI Taxonomy" id="568900"/>
    <lineage>
        <taxon>Eukaryota</taxon>
        <taxon>Sar</taxon>
        <taxon>Stramenopiles</taxon>
        <taxon>Ochrophyta</taxon>
        <taxon>Bacillariophyta</taxon>
        <taxon>Bacillariophyceae</taxon>
        <taxon>Bacillariophycidae</taxon>
        <taxon>Naviculales</taxon>
        <taxon>Naviculaceae</taxon>
        <taxon>Seminavis</taxon>
    </lineage>
</organism>